<dbReference type="PANTHER" id="PTHR37984:SF5">
    <property type="entry name" value="PROTEIN NYNRIN-LIKE"/>
    <property type="match status" value="1"/>
</dbReference>
<dbReference type="InterPro" id="IPR036397">
    <property type="entry name" value="RNaseH_sf"/>
</dbReference>
<keyword evidence="3" id="KW-1185">Reference proteome</keyword>
<dbReference type="GO" id="GO:0015074">
    <property type="term" value="P:DNA integration"/>
    <property type="evidence" value="ECO:0007669"/>
    <property type="project" value="InterPro"/>
</dbReference>
<dbReference type="AlphaFoldDB" id="A0A0C2IJQ7"/>
<accession>A0A0C2IJQ7</accession>
<dbReference type="InterPro" id="IPR012337">
    <property type="entry name" value="RNaseH-like_sf"/>
</dbReference>
<dbReference type="InterPro" id="IPR050951">
    <property type="entry name" value="Retrovirus_Pol_polyprotein"/>
</dbReference>
<organism evidence="2 3">
    <name type="scientific">Thelohanellus kitauei</name>
    <name type="common">Myxosporean</name>
    <dbReference type="NCBI Taxonomy" id="669202"/>
    <lineage>
        <taxon>Eukaryota</taxon>
        <taxon>Metazoa</taxon>
        <taxon>Cnidaria</taxon>
        <taxon>Myxozoa</taxon>
        <taxon>Myxosporea</taxon>
        <taxon>Bivalvulida</taxon>
        <taxon>Platysporina</taxon>
        <taxon>Myxobolidae</taxon>
        <taxon>Thelohanellus</taxon>
    </lineage>
</organism>
<gene>
    <name evidence="2" type="ORF">RF11_10052</name>
</gene>
<protein>
    <submittedName>
        <fullName evidence="2">Pro-Pol polyprotein</fullName>
    </submittedName>
</protein>
<dbReference type="PANTHER" id="PTHR37984">
    <property type="entry name" value="PROTEIN CBG26694"/>
    <property type="match status" value="1"/>
</dbReference>
<dbReference type="Gene3D" id="3.30.420.10">
    <property type="entry name" value="Ribonuclease H-like superfamily/Ribonuclease H"/>
    <property type="match status" value="1"/>
</dbReference>
<dbReference type="OMA" id="YIERASY"/>
<dbReference type="Proteomes" id="UP000031668">
    <property type="component" value="Unassembled WGS sequence"/>
</dbReference>
<dbReference type="EMBL" id="JWZT01003747">
    <property type="protein sequence ID" value="KII65614.1"/>
    <property type="molecule type" value="Genomic_DNA"/>
</dbReference>
<comment type="caution">
    <text evidence="2">The sequence shown here is derived from an EMBL/GenBank/DDBJ whole genome shotgun (WGS) entry which is preliminary data.</text>
</comment>
<evidence type="ECO:0000313" key="3">
    <source>
        <dbReference type="Proteomes" id="UP000031668"/>
    </source>
</evidence>
<feature type="domain" description="Integrase catalytic" evidence="1">
    <location>
        <begin position="1"/>
        <end position="68"/>
    </location>
</feature>
<dbReference type="OrthoDB" id="10030726at2759"/>
<proteinExistence type="predicted"/>
<reference evidence="2 3" key="1">
    <citation type="journal article" date="2014" name="Genome Biol. Evol.">
        <title>The genome of the myxosporean Thelohanellus kitauei shows adaptations to nutrient acquisition within its fish host.</title>
        <authorList>
            <person name="Yang Y."/>
            <person name="Xiong J."/>
            <person name="Zhou Z."/>
            <person name="Huo F."/>
            <person name="Miao W."/>
            <person name="Ran C."/>
            <person name="Liu Y."/>
            <person name="Zhang J."/>
            <person name="Feng J."/>
            <person name="Wang M."/>
            <person name="Wang M."/>
            <person name="Wang L."/>
            <person name="Yao B."/>
        </authorList>
    </citation>
    <scope>NUCLEOTIDE SEQUENCE [LARGE SCALE GENOMIC DNA]</scope>
    <source>
        <strain evidence="2">Wuqing</strain>
    </source>
</reference>
<name>A0A0C2IJQ7_THEKT</name>
<dbReference type="InterPro" id="IPR001584">
    <property type="entry name" value="Integrase_cat-core"/>
</dbReference>
<evidence type="ECO:0000313" key="2">
    <source>
        <dbReference type="EMBL" id="KII65614.1"/>
    </source>
</evidence>
<evidence type="ECO:0000259" key="1">
    <source>
        <dbReference type="PROSITE" id="PS50994"/>
    </source>
</evidence>
<sequence length="189" mass="22007">MKTITSLYHPQSNGLVERNNRTIVKMLSKCIVNRDGWDNSLQKVIMAYRSSLHKSMSMTPYYVLFGREMKLPVDRLIPTIVKSWSNIHEYALNQRFLLTTPQRLSGKDLKPLKNDYYVMLKLPSSNKLQEIWTGPHKIVKKIGDVSYQIEINGKLITQRYNQLKPYIERASYLRSGEVLSHVHIVRANS</sequence>
<dbReference type="GO" id="GO:0003676">
    <property type="term" value="F:nucleic acid binding"/>
    <property type="evidence" value="ECO:0007669"/>
    <property type="project" value="InterPro"/>
</dbReference>
<dbReference type="PROSITE" id="PS50994">
    <property type="entry name" value="INTEGRASE"/>
    <property type="match status" value="1"/>
</dbReference>
<dbReference type="SUPFAM" id="SSF53098">
    <property type="entry name" value="Ribonuclease H-like"/>
    <property type="match status" value="1"/>
</dbReference>